<dbReference type="GO" id="GO:0016788">
    <property type="term" value="F:hydrolase activity, acting on ester bonds"/>
    <property type="evidence" value="ECO:0007669"/>
    <property type="project" value="UniProtKB-ARBA"/>
</dbReference>
<keyword evidence="4" id="KW-1185">Reference proteome</keyword>
<name>A0A0D6JG22_9HYPH</name>
<dbReference type="Gene3D" id="3.40.50.1110">
    <property type="entry name" value="SGNH hydrolase"/>
    <property type="match status" value="1"/>
</dbReference>
<dbReference type="InterPro" id="IPR007407">
    <property type="entry name" value="DUF459"/>
</dbReference>
<organism evidence="3 4">
    <name type="scientific">Candidatus Filomicrobium marinum</name>
    <dbReference type="NCBI Taxonomy" id="1608628"/>
    <lineage>
        <taxon>Bacteria</taxon>
        <taxon>Pseudomonadati</taxon>
        <taxon>Pseudomonadota</taxon>
        <taxon>Alphaproteobacteria</taxon>
        <taxon>Hyphomicrobiales</taxon>
        <taxon>Hyphomicrobiaceae</taxon>
        <taxon>Filomicrobium</taxon>
    </lineage>
</organism>
<feature type="chain" id="PRO_5002306233" evidence="2">
    <location>
        <begin position="28"/>
        <end position="464"/>
    </location>
</feature>
<keyword evidence="2" id="KW-0732">Signal</keyword>
<protein>
    <submittedName>
        <fullName evidence="3">Uncharacterized protein</fullName>
    </submittedName>
</protein>
<dbReference type="InterPro" id="IPR051532">
    <property type="entry name" value="Ester_Hydrolysis_Enzymes"/>
</dbReference>
<dbReference type="AlphaFoldDB" id="A0A0D6JG22"/>
<evidence type="ECO:0000256" key="2">
    <source>
        <dbReference type="SAM" id="SignalP"/>
    </source>
</evidence>
<dbReference type="KEGG" id="fiy:BN1229_v1_2314"/>
<dbReference type="OrthoDB" id="9805649at2"/>
<proteinExistence type="predicted"/>
<dbReference type="SUPFAM" id="SSF52266">
    <property type="entry name" value="SGNH hydrolase"/>
    <property type="match status" value="1"/>
</dbReference>
<sequence>MTMSKRLTWALTFCVTIAVMTPMAVRAQMGAGASYITPFPEGDTYQIRVVGDTLAEGLLGAMVDSDTLAREARVNVNRKLWTLSRITTNRFPSELKELVSDLERDKVHIAVIMLGVNDRRSVRAPNGNSYRFGSQDWRTEYGRRVDQLMKELKNKSIAVYWMGAPTMRSTSADAETQIINEIIRERAYLNSLKFIDTVANFSDGEEGYSAYGPDLSGKISLLRWRDGIHFTYRGYEKLAHFLERELKRDLAQAKADRSIPLAGAEEEQKRVSAMVKQDEQANLTGWRASIDRAKAKAATQSSEGSFFLRAGGGEQKEDNSRINLKTIGPNGRENIVPLEIVRPAIPGSVVALVTRKQSPDRPTPMGAVLVDQIAGGLNIMSSVTAASDASIDGQMRKFSPAQAPFFRVLVKGERLEARAGRADDFAWPRPEPPPLKRPSDSKPDQDGENGGTPLPDVSPFRPRA</sequence>
<accession>A0A0D6JG22</accession>
<dbReference type="InterPro" id="IPR036514">
    <property type="entry name" value="SGNH_hydro_sf"/>
</dbReference>
<dbReference type="Pfam" id="PF04311">
    <property type="entry name" value="DUF459"/>
    <property type="match status" value="1"/>
</dbReference>
<evidence type="ECO:0000313" key="4">
    <source>
        <dbReference type="Proteomes" id="UP000033187"/>
    </source>
</evidence>
<gene>
    <name evidence="3" type="ORF">YBN1229_v1_2314</name>
</gene>
<dbReference type="KEGG" id="fil:BN1229_v1_2314"/>
<reference evidence="4" key="1">
    <citation type="submission" date="2015-02" db="EMBL/GenBank/DDBJ databases">
        <authorList>
            <person name="Chooi Y.-H."/>
        </authorList>
    </citation>
    <scope>NUCLEOTIDE SEQUENCE [LARGE SCALE GENOMIC DNA]</scope>
    <source>
        <strain evidence="4">strain Y</strain>
    </source>
</reference>
<evidence type="ECO:0000256" key="1">
    <source>
        <dbReference type="SAM" id="MobiDB-lite"/>
    </source>
</evidence>
<evidence type="ECO:0000313" key="3">
    <source>
        <dbReference type="EMBL" id="CPR19773.1"/>
    </source>
</evidence>
<dbReference type="Proteomes" id="UP000033187">
    <property type="component" value="Chromosome 1"/>
</dbReference>
<dbReference type="EMBL" id="LN829119">
    <property type="protein sequence ID" value="CPR19773.1"/>
    <property type="molecule type" value="Genomic_DNA"/>
</dbReference>
<feature type="region of interest" description="Disordered" evidence="1">
    <location>
        <begin position="419"/>
        <end position="464"/>
    </location>
</feature>
<feature type="signal peptide" evidence="2">
    <location>
        <begin position="1"/>
        <end position="27"/>
    </location>
</feature>
<dbReference type="PANTHER" id="PTHR30383">
    <property type="entry name" value="THIOESTERASE 1/PROTEASE 1/LYSOPHOSPHOLIPASE L1"/>
    <property type="match status" value="1"/>
</dbReference>